<evidence type="ECO:0000256" key="6">
    <source>
        <dbReference type="ARBA" id="ARBA00022989"/>
    </source>
</evidence>
<feature type="domain" description="CBS" evidence="11">
    <location>
        <begin position="273"/>
        <end position="336"/>
    </location>
</feature>
<dbReference type="InterPro" id="IPR044751">
    <property type="entry name" value="Ion_transp-like_CBS"/>
</dbReference>
<proteinExistence type="inferred from homology"/>
<evidence type="ECO:0000256" key="10">
    <source>
        <dbReference type="SAM" id="Phobius"/>
    </source>
</evidence>
<dbReference type="Proteomes" id="UP001597373">
    <property type="component" value="Unassembled WGS sequence"/>
</dbReference>
<name>A0ABW5DFK5_9HYPH</name>
<dbReference type="PROSITE" id="PS51371">
    <property type="entry name" value="CBS"/>
    <property type="match status" value="2"/>
</dbReference>
<keyword evidence="5" id="KW-0677">Repeat</keyword>
<evidence type="ECO:0000256" key="2">
    <source>
        <dbReference type="ARBA" id="ARBA00006446"/>
    </source>
</evidence>
<protein>
    <submittedName>
        <fullName evidence="12">HlyC/CorC family transporter</fullName>
    </submittedName>
</protein>
<dbReference type="SUPFAM" id="SSF56176">
    <property type="entry name" value="FAD-binding/transporter-associated domain-like"/>
    <property type="match status" value="1"/>
</dbReference>
<sequence>MITGLAVTAGAVLALIILAFFLSAAEAGLIASSLSRKRTPYRSADAAGAEKTAERDRVAGALLLGKTFVLVLAAALATFGFTTVFGPVGVVYAVLLMTVLLVLFGEIVPRTAVLLRPEKAAGRFGVVTKTLSAVLGPLATGATTLTRGLLKLAGVKSSPASPLLMPAEGDSETADGWDKAASQQGPEAHQVPLLRRLLELGELEVSDVMVHRTKMRSVNADDDPKAVVEELLRSPYTRTPVWRGSAENIIGIVHTKDLLRALHADPRAENIDITRIATKPWFVPDTTSVHMQLNAFLRRKAHMAIVVDEYGEVQGLVTLEDIIEEIVGDIADEHDVEVEGVRQEADGSIVVEGSVPIRDLNRALNWDLPDDEATTIAGLVIHESQTIPEEKQAFTFFDKRFIVMKREKNRITRLRIRPISVEESAKLR</sequence>
<accession>A0ABW5DFK5</accession>
<evidence type="ECO:0000256" key="9">
    <source>
        <dbReference type="PROSITE-ProRule" id="PRU00703"/>
    </source>
</evidence>
<dbReference type="SUPFAM" id="SSF54631">
    <property type="entry name" value="CBS-domain pair"/>
    <property type="match status" value="1"/>
</dbReference>
<organism evidence="12 13">
    <name type="scientific">Chelativorans composti</name>
    <dbReference type="NCBI Taxonomy" id="768533"/>
    <lineage>
        <taxon>Bacteria</taxon>
        <taxon>Pseudomonadati</taxon>
        <taxon>Pseudomonadota</taxon>
        <taxon>Alphaproteobacteria</taxon>
        <taxon>Hyphomicrobiales</taxon>
        <taxon>Phyllobacteriaceae</taxon>
        <taxon>Chelativorans</taxon>
    </lineage>
</organism>
<evidence type="ECO:0000313" key="12">
    <source>
        <dbReference type="EMBL" id="MFD2259707.1"/>
    </source>
</evidence>
<comment type="similarity">
    <text evidence="2">Belongs to the UPF0053 family. Hemolysin C subfamily.</text>
</comment>
<gene>
    <name evidence="12" type="ORF">ACFSMZ_08000</name>
</gene>
<dbReference type="SMART" id="SM01091">
    <property type="entry name" value="CorC_HlyC"/>
    <property type="match status" value="1"/>
</dbReference>
<dbReference type="InterPro" id="IPR046342">
    <property type="entry name" value="CBS_dom_sf"/>
</dbReference>
<dbReference type="InterPro" id="IPR016169">
    <property type="entry name" value="FAD-bd_PCMH_sub2"/>
</dbReference>
<dbReference type="InterPro" id="IPR000644">
    <property type="entry name" value="CBS_dom"/>
</dbReference>
<dbReference type="EMBL" id="JBHUIR010000021">
    <property type="protein sequence ID" value="MFD2259707.1"/>
    <property type="molecule type" value="Genomic_DNA"/>
</dbReference>
<comment type="caution">
    <text evidence="12">The sequence shown here is derived from an EMBL/GenBank/DDBJ whole genome shotgun (WGS) entry which is preliminary data.</text>
</comment>
<dbReference type="InterPro" id="IPR005170">
    <property type="entry name" value="Transptr-assoc_dom"/>
</dbReference>
<evidence type="ECO:0000259" key="11">
    <source>
        <dbReference type="PROSITE" id="PS51371"/>
    </source>
</evidence>
<evidence type="ECO:0000256" key="4">
    <source>
        <dbReference type="ARBA" id="ARBA00022692"/>
    </source>
</evidence>
<keyword evidence="8 10" id="KW-0472">Membrane</keyword>
<evidence type="ECO:0000256" key="7">
    <source>
        <dbReference type="ARBA" id="ARBA00023122"/>
    </source>
</evidence>
<dbReference type="Pfam" id="PF03471">
    <property type="entry name" value="CorC_HlyC"/>
    <property type="match status" value="1"/>
</dbReference>
<dbReference type="Pfam" id="PF00571">
    <property type="entry name" value="CBS"/>
    <property type="match status" value="2"/>
</dbReference>
<keyword evidence="3" id="KW-1003">Cell membrane</keyword>
<dbReference type="InterPro" id="IPR036318">
    <property type="entry name" value="FAD-bd_PCMH-like_sf"/>
</dbReference>
<evidence type="ECO:0000256" key="1">
    <source>
        <dbReference type="ARBA" id="ARBA00004651"/>
    </source>
</evidence>
<keyword evidence="4 10" id="KW-0812">Transmembrane</keyword>
<dbReference type="CDD" id="cd04590">
    <property type="entry name" value="CBS_pair_CorC_HlyC_assoc"/>
    <property type="match status" value="1"/>
</dbReference>
<comment type="subcellular location">
    <subcellularLocation>
        <location evidence="1">Cell membrane</location>
        <topology evidence="1">Multi-pass membrane protein</topology>
    </subcellularLocation>
</comment>
<keyword evidence="13" id="KW-1185">Reference proteome</keyword>
<dbReference type="Gene3D" id="3.30.465.10">
    <property type="match status" value="1"/>
</dbReference>
<dbReference type="Pfam" id="PF01595">
    <property type="entry name" value="CNNM"/>
    <property type="match status" value="1"/>
</dbReference>
<evidence type="ECO:0000313" key="13">
    <source>
        <dbReference type="Proteomes" id="UP001597373"/>
    </source>
</evidence>
<dbReference type="SMART" id="SM00116">
    <property type="entry name" value="CBS"/>
    <property type="match status" value="2"/>
</dbReference>
<feature type="domain" description="CBS" evidence="11">
    <location>
        <begin position="209"/>
        <end position="269"/>
    </location>
</feature>
<reference evidence="13" key="1">
    <citation type="journal article" date="2019" name="Int. J. Syst. Evol. Microbiol.">
        <title>The Global Catalogue of Microorganisms (GCM) 10K type strain sequencing project: providing services to taxonomists for standard genome sequencing and annotation.</title>
        <authorList>
            <consortium name="The Broad Institute Genomics Platform"/>
            <consortium name="The Broad Institute Genome Sequencing Center for Infectious Disease"/>
            <person name="Wu L."/>
            <person name="Ma J."/>
        </authorList>
    </citation>
    <scope>NUCLEOTIDE SEQUENCE [LARGE SCALE GENOMIC DNA]</scope>
    <source>
        <strain evidence="13">KCTC 23707</strain>
    </source>
</reference>
<evidence type="ECO:0000256" key="3">
    <source>
        <dbReference type="ARBA" id="ARBA00022475"/>
    </source>
</evidence>
<dbReference type="RefSeq" id="WP_345098887.1">
    <property type="nucleotide sequence ID" value="NZ_BAABGS010000020.1"/>
</dbReference>
<keyword evidence="7 9" id="KW-0129">CBS domain</keyword>
<dbReference type="PANTHER" id="PTHR22777:SF32">
    <property type="entry name" value="UPF0053 INNER MEMBRANE PROTEIN YFJD"/>
    <property type="match status" value="1"/>
</dbReference>
<keyword evidence="6 10" id="KW-1133">Transmembrane helix</keyword>
<evidence type="ECO:0000256" key="8">
    <source>
        <dbReference type="ARBA" id="ARBA00023136"/>
    </source>
</evidence>
<dbReference type="PANTHER" id="PTHR22777">
    <property type="entry name" value="HEMOLYSIN-RELATED"/>
    <property type="match status" value="1"/>
</dbReference>
<dbReference type="InterPro" id="IPR002550">
    <property type="entry name" value="CNNM"/>
</dbReference>
<feature type="transmembrane region" description="Helical" evidence="10">
    <location>
        <begin position="58"/>
        <end position="77"/>
    </location>
</feature>
<dbReference type="Gene3D" id="3.10.580.10">
    <property type="entry name" value="CBS-domain"/>
    <property type="match status" value="1"/>
</dbReference>
<evidence type="ECO:0000256" key="5">
    <source>
        <dbReference type="ARBA" id="ARBA00022737"/>
    </source>
</evidence>
<feature type="transmembrane region" description="Helical" evidence="10">
    <location>
        <begin position="84"/>
        <end position="104"/>
    </location>
</feature>